<name>A0A7W7EMZ8_9HYPH</name>
<dbReference type="EMBL" id="JACIIG010000018">
    <property type="protein sequence ID" value="MBB4571049.1"/>
    <property type="molecule type" value="Genomic_DNA"/>
</dbReference>
<evidence type="ECO:0000313" key="3">
    <source>
        <dbReference type="Proteomes" id="UP000543836"/>
    </source>
</evidence>
<accession>A0A7W7EMZ8</accession>
<sequence>MRSSNPRPLLATMEAARRQIHQHLELVHRQIAGRAERLTVTQKAKSRSHRRGRSNWTPSDEELFREHLDRLTFERRREIEALSRKLARQDQALAAFREKLGENVGRVAA</sequence>
<feature type="compositionally biased region" description="Basic residues" evidence="1">
    <location>
        <begin position="44"/>
        <end position="53"/>
    </location>
</feature>
<organism evidence="2 3">
    <name type="scientific">Rhizobium leucaenae</name>
    <dbReference type="NCBI Taxonomy" id="29450"/>
    <lineage>
        <taxon>Bacteria</taxon>
        <taxon>Pseudomonadati</taxon>
        <taxon>Pseudomonadota</taxon>
        <taxon>Alphaproteobacteria</taxon>
        <taxon>Hyphomicrobiales</taxon>
        <taxon>Rhizobiaceae</taxon>
        <taxon>Rhizobium/Agrobacterium group</taxon>
        <taxon>Rhizobium</taxon>
    </lineage>
</organism>
<comment type="caution">
    <text evidence="2">The sequence shown here is derived from an EMBL/GenBank/DDBJ whole genome shotgun (WGS) entry which is preliminary data.</text>
</comment>
<protein>
    <submittedName>
        <fullName evidence="2">Uncharacterized protein</fullName>
    </submittedName>
</protein>
<dbReference type="Proteomes" id="UP000543836">
    <property type="component" value="Unassembled WGS sequence"/>
</dbReference>
<dbReference type="AlphaFoldDB" id="A0A7W7EMZ8"/>
<evidence type="ECO:0000256" key="1">
    <source>
        <dbReference type="SAM" id="MobiDB-lite"/>
    </source>
</evidence>
<proteinExistence type="predicted"/>
<gene>
    <name evidence="2" type="ORF">GGE60_005206</name>
</gene>
<dbReference type="GeneID" id="32525997"/>
<dbReference type="RefSeq" id="WP_028754360.1">
    <property type="nucleotide sequence ID" value="NZ_JACIIG010000018.1"/>
</dbReference>
<reference evidence="2 3" key="1">
    <citation type="submission" date="2020-08" db="EMBL/GenBank/DDBJ databases">
        <title>Genomic Encyclopedia of Type Strains, Phase IV (KMG-V): Genome sequencing to study the core and pangenomes of soil and plant-associated prokaryotes.</title>
        <authorList>
            <person name="Whitman W."/>
        </authorList>
    </citation>
    <scope>NUCLEOTIDE SEQUENCE [LARGE SCALE GENOMIC DNA]</scope>
    <source>
        <strain evidence="2 3">SEMIA 492</strain>
    </source>
</reference>
<evidence type="ECO:0000313" key="2">
    <source>
        <dbReference type="EMBL" id="MBB4571049.1"/>
    </source>
</evidence>
<feature type="region of interest" description="Disordered" evidence="1">
    <location>
        <begin position="37"/>
        <end position="59"/>
    </location>
</feature>
<keyword evidence="3" id="KW-1185">Reference proteome</keyword>